<evidence type="ECO:0000256" key="5">
    <source>
        <dbReference type="ARBA" id="ARBA00023329"/>
    </source>
</evidence>
<dbReference type="GO" id="GO:0031410">
    <property type="term" value="C:cytoplasmic vesicle"/>
    <property type="evidence" value="ECO:0007669"/>
    <property type="project" value="UniProtKB-KW"/>
</dbReference>
<evidence type="ECO:0000256" key="6">
    <source>
        <dbReference type="SAM" id="Phobius"/>
    </source>
</evidence>
<keyword evidence="3 6" id="KW-1133">Transmembrane helix</keyword>
<dbReference type="PANTHER" id="PTHR31792">
    <property type="entry name" value="VACUOLAR ATPASE ASSEMBLY INTEGRAL MEMBRANE PROTEIN VMA21"/>
    <property type="match status" value="1"/>
</dbReference>
<keyword evidence="2" id="KW-0256">Endoplasmic reticulum</keyword>
<dbReference type="STRING" id="6265.A0A0B2VIB7"/>
<dbReference type="Pfam" id="PF09446">
    <property type="entry name" value="VMA21"/>
    <property type="match status" value="1"/>
</dbReference>
<name>A0A0B2VIB7_TOXCA</name>
<comment type="caution">
    <text evidence="7">The sequence shown here is derived from an EMBL/GenBank/DDBJ whole genome shotgun (WGS) entry which is preliminary data.</text>
</comment>
<dbReference type="InterPro" id="IPR019013">
    <property type="entry name" value="Vma21"/>
</dbReference>
<dbReference type="GO" id="GO:0005789">
    <property type="term" value="C:endoplasmic reticulum membrane"/>
    <property type="evidence" value="ECO:0007669"/>
    <property type="project" value="TreeGrafter"/>
</dbReference>
<dbReference type="OMA" id="PYFRGNE"/>
<dbReference type="OrthoDB" id="160405at2759"/>
<evidence type="ECO:0000256" key="4">
    <source>
        <dbReference type="ARBA" id="ARBA00023136"/>
    </source>
</evidence>
<dbReference type="GO" id="GO:0070072">
    <property type="term" value="P:vacuolar proton-transporting V-type ATPase complex assembly"/>
    <property type="evidence" value="ECO:0007669"/>
    <property type="project" value="InterPro"/>
</dbReference>
<evidence type="ECO:0000313" key="8">
    <source>
        <dbReference type="Proteomes" id="UP000031036"/>
    </source>
</evidence>
<accession>A0A0B2VIB7</accession>
<reference evidence="7 8" key="1">
    <citation type="submission" date="2014-11" db="EMBL/GenBank/DDBJ databases">
        <title>Genetic blueprint of the zoonotic pathogen Toxocara canis.</title>
        <authorList>
            <person name="Zhu X.-Q."/>
            <person name="Korhonen P.K."/>
            <person name="Cai H."/>
            <person name="Young N.D."/>
            <person name="Nejsum P."/>
            <person name="von Samson-Himmelstjerna G."/>
            <person name="Boag P.R."/>
            <person name="Tan P."/>
            <person name="Li Q."/>
            <person name="Min J."/>
            <person name="Yang Y."/>
            <person name="Wang X."/>
            <person name="Fang X."/>
            <person name="Hall R.S."/>
            <person name="Hofmann A."/>
            <person name="Sternberg P.W."/>
            <person name="Jex A.R."/>
            <person name="Gasser R.B."/>
        </authorList>
    </citation>
    <scope>NUCLEOTIDE SEQUENCE [LARGE SCALE GENOMIC DNA]</scope>
    <source>
        <strain evidence="7">PN_DK_2014</strain>
    </source>
</reference>
<protein>
    <submittedName>
        <fullName evidence="7">Vacuolar ATPase assembly integral membrane protein VMA21</fullName>
    </submittedName>
</protein>
<evidence type="ECO:0000256" key="1">
    <source>
        <dbReference type="ARBA" id="ARBA00022692"/>
    </source>
</evidence>
<keyword evidence="8" id="KW-1185">Reference proteome</keyword>
<dbReference type="EMBL" id="JPKZ01001551">
    <property type="protein sequence ID" value="KHN81248.1"/>
    <property type="molecule type" value="Genomic_DNA"/>
</dbReference>
<feature type="transmembrane region" description="Helical" evidence="6">
    <location>
        <begin position="20"/>
        <end position="43"/>
    </location>
</feature>
<keyword evidence="1 6" id="KW-0812">Transmembrane</keyword>
<keyword evidence="4 6" id="KW-0472">Membrane</keyword>
<sequence>MDQFVPNLRDESVQTAVKNLLIYSLTIISVPLGSMFFLKKYLFEVILGYNNQDSILYSAIIAVVLVHVVLALFVYAAYKDDGKKKTEKKD</sequence>
<dbReference type="Proteomes" id="UP000031036">
    <property type="component" value="Unassembled WGS sequence"/>
</dbReference>
<gene>
    <name evidence="7" type="primary">pdcd-2</name>
    <name evidence="7" type="ORF">Tcan_13789</name>
</gene>
<keyword evidence="5" id="KW-0968">Cytoplasmic vesicle</keyword>
<dbReference type="PANTHER" id="PTHR31792:SF3">
    <property type="entry name" value="VACUOLAR ATPASE ASSEMBLY INTEGRAL MEMBRANE PROTEIN VMA21"/>
    <property type="match status" value="1"/>
</dbReference>
<proteinExistence type="predicted"/>
<dbReference type="AlphaFoldDB" id="A0A0B2VIB7"/>
<evidence type="ECO:0000256" key="2">
    <source>
        <dbReference type="ARBA" id="ARBA00022824"/>
    </source>
</evidence>
<evidence type="ECO:0000256" key="3">
    <source>
        <dbReference type="ARBA" id="ARBA00022989"/>
    </source>
</evidence>
<organism evidence="7 8">
    <name type="scientific">Toxocara canis</name>
    <name type="common">Canine roundworm</name>
    <dbReference type="NCBI Taxonomy" id="6265"/>
    <lineage>
        <taxon>Eukaryota</taxon>
        <taxon>Metazoa</taxon>
        <taxon>Ecdysozoa</taxon>
        <taxon>Nematoda</taxon>
        <taxon>Chromadorea</taxon>
        <taxon>Rhabditida</taxon>
        <taxon>Spirurina</taxon>
        <taxon>Ascaridomorpha</taxon>
        <taxon>Ascaridoidea</taxon>
        <taxon>Toxocaridae</taxon>
        <taxon>Toxocara</taxon>
    </lineage>
</organism>
<evidence type="ECO:0000313" key="7">
    <source>
        <dbReference type="EMBL" id="KHN81248.1"/>
    </source>
</evidence>
<feature type="transmembrane region" description="Helical" evidence="6">
    <location>
        <begin position="55"/>
        <end position="78"/>
    </location>
</feature>